<protein>
    <recommendedName>
        <fullName evidence="1">Bacteriophage/plasmid primase P4 C-terminal domain-containing protein</fullName>
    </recommendedName>
</protein>
<reference evidence="2 3" key="1">
    <citation type="submission" date="2018-08" db="EMBL/GenBank/DDBJ databases">
        <title>Paenibacillus sp. M4BSY-1, whole genome shotgun sequence.</title>
        <authorList>
            <person name="Tuo L."/>
        </authorList>
    </citation>
    <scope>NUCLEOTIDE SEQUENCE [LARGE SCALE GENOMIC DNA]</scope>
    <source>
        <strain evidence="2 3">M4BSY-1</strain>
    </source>
</reference>
<evidence type="ECO:0000313" key="2">
    <source>
        <dbReference type="EMBL" id="REK71489.1"/>
    </source>
</evidence>
<name>A0A371P6D7_9BACL</name>
<proteinExistence type="predicted"/>
<evidence type="ECO:0000313" key="3">
    <source>
        <dbReference type="Proteomes" id="UP000261905"/>
    </source>
</evidence>
<dbReference type="InterPro" id="IPR014818">
    <property type="entry name" value="Phage/plasmid_primase_P4_C"/>
</dbReference>
<comment type="caution">
    <text evidence="2">The sequence shown here is derived from an EMBL/GenBank/DDBJ whole genome shotgun (WGS) entry which is preliminary data.</text>
</comment>
<dbReference type="Pfam" id="PF08706">
    <property type="entry name" value="D5_N"/>
    <property type="match status" value="1"/>
</dbReference>
<dbReference type="Proteomes" id="UP000261905">
    <property type="component" value="Unassembled WGS sequence"/>
</dbReference>
<dbReference type="EMBL" id="QUBQ01000005">
    <property type="protein sequence ID" value="REK71489.1"/>
    <property type="molecule type" value="Genomic_DNA"/>
</dbReference>
<sequence>MKVKKKMSDIEFEPFINELTEDGKFVYHQMINNEYEAVGGYPEHLPDQIISEPFVEPIASLDEQAKGSRSPIAYEATQMLLAKWTIICVNDSFLVYNERYGFFGEHTDRQLEILVRKSVSKTVDKHLNAASMRDVLHRLRSTPVLQVDPLDLDSHRLVVNFRNGVYDIVFDRMELHSPEWRFTSFINADFRQDDDNNGRQFLQFLEECTNGDTKKINSLQEVSGYVIGNEWRAKKFFALIGVPHSGKSVWLTIWK</sequence>
<accession>A0A371P6D7</accession>
<evidence type="ECO:0000259" key="1">
    <source>
        <dbReference type="SMART" id="SM00885"/>
    </source>
</evidence>
<gene>
    <name evidence="2" type="ORF">DX130_21045</name>
</gene>
<organism evidence="2 3">
    <name type="scientific">Paenibacillus paeoniae</name>
    <dbReference type="NCBI Taxonomy" id="2292705"/>
    <lineage>
        <taxon>Bacteria</taxon>
        <taxon>Bacillati</taxon>
        <taxon>Bacillota</taxon>
        <taxon>Bacilli</taxon>
        <taxon>Bacillales</taxon>
        <taxon>Paenibacillaceae</taxon>
        <taxon>Paenibacillus</taxon>
    </lineage>
</organism>
<dbReference type="SMART" id="SM00885">
    <property type="entry name" value="D5_N"/>
    <property type="match status" value="1"/>
</dbReference>
<dbReference type="AlphaFoldDB" id="A0A371P6D7"/>
<keyword evidence="3" id="KW-1185">Reference proteome</keyword>
<feature type="domain" description="Bacteriophage/plasmid primase P4 C-terminal" evidence="1">
    <location>
        <begin position="77"/>
        <end position="210"/>
    </location>
</feature>